<evidence type="ECO:0000256" key="1">
    <source>
        <dbReference type="SAM" id="MobiDB-lite"/>
    </source>
</evidence>
<dbReference type="HOGENOM" id="CLU_1610772_0_0_1"/>
<sequence>MLADTTPPPPRVKPKLSPDRINKQFIVTPFATRDTRFVLWYYFTTNLDIQSIAIARNATFYDATQQLMTARQTSSIVNKIVHQRLPSFRDELNTGGHFARPIGFGWAPCDHGMRCSELEGSAGRPPIMRSFSRQGISGSQKHRNRNMAWRLGGSPGMSKRSRCRN</sequence>
<organism evidence="2 3">
    <name type="scientific">Exophiala spinifera</name>
    <dbReference type="NCBI Taxonomy" id="91928"/>
    <lineage>
        <taxon>Eukaryota</taxon>
        <taxon>Fungi</taxon>
        <taxon>Dikarya</taxon>
        <taxon>Ascomycota</taxon>
        <taxon>Pezizomycotina</taxon>
        <taxon>Eurotiomycetes</taxon>
        <taxon>Chaetothyriomycetidae</taxon>
        <taxon>Chaetothyriales</taxon>
        <taxon>Herpotrichiellaceae</taxon>
        <taxon>Exophiala</taxon>
    </lineage>
</organism>
<gene>
    <name evidence="2" type="ORF">PV08_05693</name>
</gene>
<proteinExistence type="predicted"/>
<protein>
    <submittedName>
        <fullName evidence="2">Uncharacterized protein</fullName>
    </submittedName>
</protein>
<dbReference type="VEuPathDB" id="FungiDB:PV08_05693"/>
<dbReference type="Proteomes" id="UP000053328">
    <property type="component" value="Unassembled WGS sequence"/>
</dbReference>
<feature type="region of interest" description="Disordered" evidence="1">
    <location>
        <begin position="134"/>
        <end position="165"/>
    </location>
</feature>
<dbReference type="GeneID" id="27332776"/>
<reference evidence="2 3" key="1">
    <citation type="submission" date="2015-01" db="EMBL/GenBank/DDBJ databases">
        <title>The Genome Sequence of Exophiala spinifera CBS89968.</title>
        <authorList>
            <consortium name="The Broad Institute Genomics Platform"/>
            <person name="Cuomo C."/>
            <person name="de Hoog S."/>
            <person name="Gorbushina A."/>
            <person name="Stielow B."/>
            <person name="Teixiera M."/>
            <person name="Abouelleil A."/>
            <person name="Chapman S.B."/>
            <person name="Priest M."/>
            <person name="Young S.K."/>
            <person name="Wortman J."/>
            <person name="Nusbaum C."/>
            <person name="Birren B."/>
        </authorList>
    </citation>
    <scope>NUCLEOTIDE SEQUENCE [LARGE SCALE GENOMIC DNA]</scope>
    <source>
        <strain evidence="2 3">CBS 89968</strain>
    </source>
</reference>
<accession>A0A0D2BWJ3</accession>
<name>A0A0D2BWJ3_9EURO</name>
<evidence type="ECO:0000313" key="2">
    <source>
        <dbReference type="EMBL" id="KIW15644.1"/>
    </source>
</evidence>
<dbReference type="OrthoDB" id="4161698at2759"/>
<evidence type="ECO:0000313" key="3">
    <source>
        <dbReference type="Proteomes" id="UP000053328"/>
    </source>
</evidence>
<dbReference type="EMBL" id="KN847495">
    <property type="protein sequence ID" value="KIW15644.1"/>
    <property type="molecule type" value="Genomic_DNA"/>
</dbReference>
<dbReference type="AlphaFoldDB" id="A0A0D2BWJ3"/>
<dbReference type="RefSeq" id="XP_016235860.1">
    <property type="nucleotide sequence ID" value="XM_016380033.1"/>
</dbReference>
<keyword evidence="3" id="KW-1185">Reference proteome</keyword>